<evidence type="ECO:0000259" key="4">
    <source>
        <dbReference type="Pfam" id="PF18962"/>
    </source>
</evidence>
<evidence type="ECO:0000313" key="6">
    <source>
        <dbReference type="Proteomes" id="UP001596043"/>
    </source>
</evidence>
<protein>
    <submittedName>
        <fullName evidence="5">FG-GAP-like repeat-containing protein</fullName>
    </submittedName>
</protein>
<dbReference type="NCBIfam" id="TIGR04183">
    <property type="entry name" value="Por_Secre_tail"/>
    <property type="match status" value="1"/>
</dbReference>
<dbReference type="Proteomes" id="UP001596043">
    <property type="component" value="Unassembled WGS sequence"/>
</dbReference>
<dbReference type="PANTHER" id="PTHR16026:SF0">
    <property type="entry name" value="CARTILAGE ACIDIC PROTEIN 1"/>
    <property type="match status" value="1"/>
</dbReference>
<evidence type="ECO:0000259" key="3">
    <source>
        <dbReference type="Pfam" id="PF07593"/>
    </source>
</evidence>
<gene>
    <name evidence="5" type="ORF">ACFO3O_09685</name>
</gene>
<evidence type="ECO:0000313" key="5">
    <source>
        <dbReference type="EMBL" id="MFC4634177.1"/>
    </source>
</evidence>
<evidence type="ECO:0000256" key="1">
    <source>
        <dbReference type="ARBA" id="ARBA00022729"/>
    </source>
</evidence>
<dbReference type="PROSITE" id="PS51257">
    <property type="entry name" value="PROKAR_LIPOPROTEIN"/>
    <property type="match status" value="1"/>
</dbReference>
<proteinExistence type="predicted"/>
<feature type="domain" description="Secretion system C-terminal sorting" evidence="4">
    <location>
        <begin position="511"/>
        <end position="583"/>
    </location>
</feature>
<dbReference type="InterPro" id="IPR011519">
    <property type="entry name" value="UnbV_ASPIC"/>
</dbReference>
<reference evidence="6" key="1">
    <citation type="journal article" date="2019" name="Int. J. Syst. Evol. Microbiol.">
        <title>The Global Catalogue of Microorganisms (GCM) 10K type strain sequencing project: providing services to taxonomists for standard genome sequencing and annotation.</title>
        <authorList>
            <consortium name="The Broad Institute Genomics Platform"/>
            <consortium name="The Broad Institute Genome Sequencing Center for Infectious Disease"/>
            <person name="Wu L."/>
            <person name="Ma J."/>
        </authorList>
    </citation>
    <scope>NUCLEOTIDE SEQUENCE [LARGE SCALE GENOMIC DNA]</scope>
    <source>
        <strain evidence="6">YJ-61-S</strain>
    </source>
</reference>
<dbReference type="Gene3D" id="2.130.10.130">
    <property type="entry name" value="Integrin alpha, N-terminal"/>
    <property type="match status" value="2"/>
</dbReference>
<name>A0ABV9HVK3_9FLAO</name>
<feature type="chain" id="PRO_5046910448" evidence="2">
    <location>
        <begin position="20"/>
        <end position="584"/>
    </location>
</feature>
<dbReference type="PANTHER" id="PTHR16026">
    <property type="entry name" value="CARTILAGE ACIDIC PROTEIN 1"/>
    <property type="match status" value="1"/>
</dbReference>
<feature type="signal peptide" evidence="2">
    <location>
        <begin position="1"/>
        <end position="19"/>
    </location>
</feature>
<organism evidence="5 6">
    <name type="scientific">Dokdonia ponticola</name>
    <dbReference type="NCBI Taxonomy" id="2041041"/>
    <lineage>
        <taxon>Bacteria</taxon>
        <taxon>Pseudomonadati</taxon>
        <taxon>Bacteroidota</taxon>
        <taxon>Flavobacteriia</taxon>
        <taxon>Flavobacteriales</taxon>
        <taxon>Flavobacteriaceae</taxon>
        <taxon>Dokdonia</taxon>
    </lineage>
</organism>
<dbReference type="EMBL" id="JBHSFV010000005">
    <property type="protein sequence ID" value="MFC4634177.1"/>
    <property type="molecule type" value="Genomic_DNA"/>
</dbReference>
<dbReference type="InterPro" id="IPR013517">
    <property type="entry name" value="FG-GAP"/>
</dbReference>
<dbReference type="SUPFAM" id="SSF69318">
    <property type="entry name" value="Integrin alpha N-terminal domain"/>
    <property type="match status" value="1"/>
</dbReference>
<sequence length="584" mass="64366">MKKLILFSSSLLFGCISYGQVFFENQSSAMGADIVYEGNVLGAGISFYDYNGDGLDDITLASSFDNNHKFLRNEGGFFVEDDLDISNGGARAKQVIWVDYDNDGDADFFSANDNSKCRLYRNDGDGVYTDVSSSSGIPQTTLQFFGASWGDYNNDSFLDVFLSVRDPNQVTANFLYKNNGDGTFTDVTEEAGLDLTGFLSFCSAFFDYDKDGFQDIYVANDKFFTPNLLYRNNGDGTFESVGVATGADLYMGAMSTTIDDYNNDGWLDIYVTNFYPPEPEPENGVEGNAFLRNNGDGTFTNVAGENGTRFDSVGWGAVFLDADNDTHHDLYVSGNISDQSDFLEAAFYENQSDNTFLIPETAGFEGDNGTSYSNAIGDVDNDGYPEIIVMNSGFEEIYVWKNETPQDNNWLKVKLEGTESNRMGIGSWIRISAGGQEQYHYTLCGEGFLGQNSAYEFFGLGDATTIDFIEVTWLSGQVDFYEDIDVNLSLTIVEGQALNIEEPPIANDFVLFPNPVNSDGTFFLKSKNPMEAALTLYDTTGKEVLHSSINGVSSQFNVQGLSPGFYVLKVVTQNNIESLKLIIK</sequence>
<dbReference type="InterPro" id="IPR026444">
    <property type="entry name" value="Secre_tail"/>
</dbReference>
<comment type="caution">
    <text evidence="5">The sequence shown here is derived from an EMBL/GenBank/DDBJ whole genome shotgun (WGS) entry which is preliminary data.</text>
</comment>
<feature type="domain" description="ASPIC/UnbV" evidence="3">
    <location>
        <begin position="424"/>
        <end position="490"/>
    </location>
</feature>
<dbReference type="Pfam" id="PF18962">
    <property type="entry name" value="Por_Secre_tail"/>
    <property type="match status" value="1"/>
</dbReference>
<dbReference type="InterPro" id="IPR027039">
    <property type="entry name" value="Crtac1"/>
</dbReference>
<dbReference type="InterPro" id="IPR028994">
    <property type="entry name" value="Integrin_alpha_N"/>
</dbReference>
<keyword evidence="1 2" id="KW-0732">Signal</keyword>
<dbReference type="Pfam" id="PF07593">
    <property type="entry name" value="UnbV_ASPIC"/>
    <property type="match status" value="1"/>
</dbReference>
<dbReference type="Pfam" id="PF13517">
    <property type="entry name" value="FG-GAP_3"/>
    <property type="match status" value="2"/>
</dbReference>
<accession>A0ABV9HVK3</accession>
<dbReference type="RefSeq" id="WP_379978403.1">
    <property type="nucleotide sequence ID" value="NZ_JBHSFV010000005.1"/>
</dbReference>
<keyword evidence="6" id="KW-1185">Reference proteome</keyword>
<evidence type="ECO:0000256" key="2">
    <source>
        <dbReference type="SAM" id="SignalP"/>
    </source>
</evidence>